<gene>
    <name evidence="1" type="ORF">DWZ12_09000</name>
</gene>
<proteinExistence type="predicted"/>
<protein>
    <recommendedName>
        <fullName evidence="3">DUF2262 domain-containing protein</fullName>
    </recommendedName>
</protein>
<reference evidence="1 2" key="1">
    <citation type="submission" date="2018-08" db="EMBL/GenBank/DDBJ databases">
        <title>A genome reference for cultivated species of the human gut microbiota.</title>
        <authorList>
            <person name="Zou Y."/>
            <person name="Xue W."/>
            <person name="Luo G."/>
        </authorList>
    </citation>
    <scope>NUCLEOTIDE SEQUENCE [LARGE SCALE GENOMIC DNA]</scope>
    <source>
        <strain evidence="1 2">AF29-2BH</strain>
    </source>
</reference>
<dbReference type="Proteomes" id="UP000283585">
    <property type="component" value="Unassembled WGS sequence"/>
</dbReference>
<dbReference type="RefSeq" id="WP_118044691.1">
    <property type="nucleotide sequence ID" value="NZ_QRSS01000009.1"/>
</dbReference>
<sequence length="217" mass="24569">MNKNAKKVMELIVNCAADVDTLTEQVAEAGYTLTLVEQTDPRVCSYANFGGTRASETCECALGCEHRYCQDGIIRDHICGEYGIVAPDGTTIEISITDSCKGDYRLTVDGETYILYVRYDGEYCRIVDYDLAVTPEDVYEWLKEYIGKDYDDVSGELIGCMEQLEEPGERWCDYAVLETDDKTGDEILYIDMMECDGPYFRIKTDDYGYITEIVMEG</sequence>
<accession>A0A411ZPF0</accession>
<evidence type="ECO:0000313" key="2">
    <source>
        <dbReference type="Proteomes" id="UP000283585"/>
    </source>
</evidence>
<name>A0A411ZPF0_9FIRM</name>
<dbReference type="AlphaFoldDB" id="A0A411ZPF0"/>
<comment type="caution">
    <text evidence="1">The sequence shown here is derived from an EMBL/GenBank/DDBJ whole genome shotgun (WGS) entry which is preliminary data.</text>
</comment>
<evidence type="ECO:0008006" key="3">
    <source>
        <dbReference type="Google" id="ProtNLM"/>
    </source>
</evidence>
<evidence type="ECO:0000313" key="1">
    <source>
        <dbReference type="EMBL" id="RGQ04697.1"/>
    </source>
</evidence>
<dbReference type="EMBL" id="QRSS01000009">
    <property type="protein sequence ID" value="RGQ04697.1"/>
    <property type="molecule type" value="Genomic_DNA"/>
</dbReference>
<organism evidence="1 2">
    <name type="scientific">Blautia obeum</name>
    <dbReference type="NCBI Taxonomy" id="40520"/>
    <lineage>
        <taxon>Bacteria</taxon>
        <taxon>Bacillati</taxon>
        <taxon>Bacillota</taxon>
        <taxon>Clostridia</taxon>
        <taxon>Lachnospirales</taxon>
        <taxon>Lachnospiraceae</taxon>
        <taxon>Blautia</taxon>
    </lineage>
</organism>